<dbReference type="EMBL" id="POSM01000001">
    <property type="protein sequence ID" value="PNI03620.1"/>
    <property type="molecule type" value="Genomic_DNA"/>
</dbReference>
<dbReference type="EMBL" id="QLTR01000001">
    <property type="protein sequence ID" value="RAS69631.1"/>
    <property type="molecule type" value="Genomic_DNA"/>
</dbReference>
<dbReference type="Pfam" id="PF20250">
    <property type="entry name" value="FapA_N"/>
    <property type="match status" value="1"/>
</dbReference>
<dbReference type="Proteomes" id="UP000248729">
    <property type="component" value="Unassembled WGS sequence"/>
</dbReference>
<sequence length="557" mass="60269">MWKDVITLTGDKTRVVAKLTDGKFDKNGATQESLVSALQHLDASKFYLMEDEVTRFINCASEGKGEAYEGIVIAEKRNASLLVVLSEHDMIASMVVTGAYGGRGLQSSEIIQALADANVIKGINKAALKKVFVVSNKLAGGETFTQPVAQGKEAINGKDAKFLPLVEDVNKRILAPQSVKGQDKIDMRDLGETITVSENDPVMRRQPATKGEPGFTVQGKILLPKPGVDAALVAGNGTHLSPTNPNLLLASINGMPVFRNKTIDVENAICLNNVSVATGHVKFKGNVVITGDIEPGMIVRATGSVTVGGFIESADVQAQGNIEVGKGIIGHTATEGEEKSCTVKSGSTIKANYAQYAELQAGEDIHLAVHSMGNVIRCAKDLIVLDEKETQGTLSGGTAKVGGKVVCLNLGVEGDTVTHLEAFANFNRFKERIASHKDQYKQAQEGTMDAIRKELEFKKRPKAERTEEEELEINERKEKANERLEKVKNSLDLLNEEFELAMAANTVEAKSKVFTHVTVQFGEEKVVTKRVRGPSIFSFNQYEIQVSSKLEDEDVGV</sequence>
<dbReference type="GO" id="GO:0000902">
    <property type="term" value="P:cell morphogenesis"/>
    <property type="evidence" value="ECO:0007669"/>
    <property type="project" value="InterPro"/>
</dbReference>
<dbReference type="OrthoDB" id="5807941at2"/>
<protein>
    <submittedName>
        <fullName evidence="4">DUF342 domain-containing protein</fullName>
    </submittedName>
</protein>
<evidence type="ECO:0000313" key="6">
    <source>
        <dbReference type="Proteomes" id="UP000236449"/>
    </source>
</evidence>
<dbReference type="PANTHER" id="PTHR38032">
    <property type="entry name" value="POLYMERASE-RELATED"/>
    <property type="match status" value="1"/>
</dbReference>
<comment type="caution">
    <text evidence="4">The sequence shown here is derived from an EMBL/GenBank/DDBJ whole genome shotgun (WGS) entry which is preliminary data.</text>
</comment>
<dbReference type="PANTHER" id="PTHR38032:SF1">
    <property type="entry name" value="RNA-BINDING PROTEIN KHPB N-TERMINAL DOMAIN-CONTAINING PROTEIN"/>
    <property type="match status" value="1"/>
</dbReference>
<keyword evidence="1" id="KW-0175">Coiled coil</keyword>
<evidence type="ECO:0000313" key="7">
    <source>
        <dbReference type="Proteomes" id="UP000236547"/>
    </source>
</evidence>
<evidence type="ECO:0000313" key="4">
    <source>
        <dbReference type="EMBL" id="PNI06515.1"/>
    </source>
</evidence>
<organism evidence="4 6">
    <name type="scientific">Vibrio diazotrophicus</name>
    <dbReference type="NCBI Taxonomy" id="685"/>
    <lineage>
        <taxon>Bacteria</taxon>
        <taxon>Pseudomonadati</taxon>
        <taxon>Pseudomonadota</taxon>
        <taxon>Gammaproteobacteria</taxon>
        <taxon>Vibrionales</taxon>
        <taxon>Vibrionaceae</taxon>
        <taxon>Vibrio</taxon>
    </lineage>
</organism>
<gene>
    <name evidence="4" type="ORF">C1N32_00430</name>
    <name evidence="3" type="ORF">C1O25_00750</name>
    <name evidence="5" type="ORF">DET48_101206</name>
</gene>
<dbReference type="EMBL" id="POSK01000001">
    <property type="protein sequence ID" value="PNI06515.1"/>
    <property type="molecule type" value="Genomic_DNA"/>
</dbReference>
<keyword evidence="7" id="KW-1185">Reference proteome</keyword>
<accession>A0A2J8HZC4</accession>
<reference evidence="5 8" key="2">
    <citation type="submission" date="2018-06" db="EMBL/GenBank/DDBJ databases">
        <title>Freshwater and sediment microbial communities from various areas in North America, analyzing microbe dynamics in response to fracking.</title>
        <authorList>
            <person name="Lamendella R."/>
        </authorList>
    </citation>
    <scope>NUCLEOTIDE SEQUENCE [LARGE SCALE GENOMIC DNA]</scope>
    <source>
        <strain evidence="5 8">99A</strain>
    </source>
</reference>
<dbReference type="InterPro" id="IPR036145">
    <property type="entry name" value="MinC_C_sf"/>
</dbReference>
<dbReference type="Pfam" id="PF03961">
    <property type="entry name" value="FapA"/>
    <property type="match status" value="1"/>
</dbReference>
<feature type="coiled-coil region" evidence="1">
    <location>
        <begin position="426"/>
        <end position="504"/>
    </location>
</feature>
<dbReference type="Proteomes" id="UP000236449">
    <property type="component" value="Unassembled WGS sequence"/>
</dbReference>
<feature type="domain" description="Flagellar Assembly Protein A N-terminal region" evidence="2">
    <location>
        <begin position="83"/>
        <end position="260"/>
    </location>
</feature>
<dbReference type="SUPFAM" id="SSF63848">
    <property type="entry name" value="Cell-division inhibitor MinC, C-terminal domain"/>
    <property type="match status" value="1"/>
</dbReference>
<dbReference type="RefSeq" id="WP_042479528.1">
    <property type="nucleotide sequence ID" value="NZ_CBCRWT010000002.1"/>
</dbReference>
<evidence type="ECO:0000313" key="5">
    <source>
        <dbReference type="EMBL" id="RAS69631.1"/>
    </source>
</evidence>
<dbReference type="GeneID" id="94027393"/>
<evidence type="ECO:0000259" key="2">
    <source>
        <dbReference type="Pfam" id="PF20250"/>
    </source>
</evidence>
<evidence type="ECO:0000256" key="1">
    <source>
        <dbReference type="SAM" id="Coils"/>
    </source>
</evidence>
<reference evidence="6 7" key="1">
    <citation type="submission" date="2018-01" db="EMBL/GenBank/DDBJ databases">
        <title>Draft genome sequences of six Vibrio diazotrophicus strains isolated from deep-sea sediments of the Baltic Sea.</title>
        <authorList>
            <person name="Castillo D."/>
            <person name="Vandieken V."/>
            <person name="Chiang O."/>
            <person name="Middelboe M."/>
        </authorList>
    </citation>
    <scope>NUCLEOTIDE SEQUENCE [LARGE SCALE GENOMIC DNA]</scope>
    <source>
        <strain evidence="4 6">60.27F</strain>
        <strain evidence="3 7">65.10M</strain>
    </source>
</reference>
<dbReference type="InterPro" id="IPR005646">
    <property type="entry name" value="FapA"/>
</dbReference>
<name>A0A2J8HZC4_VIBDI</name>
<evidence type="ECO:0000313" key="3">
    <source>
        <dbReference type="EMBL" id="PNI03620.1"/>
    </source>
</evidence>
<dbReference type="InterPro" id="IPR046866">
    <property type="entry name" value="FapA_N"/>
</dbReference>
<dbReference type="InterPro" id="IPR046865">
    <property type="entry name" value="FapA_b_solenoid"/>
</dbReference>
<dbReference type="AlphaFoldDB" id="A0A2J8HZC4"/>
<evidence type="ECO:0000313" key="8">
    <source>
        <dbReference type="Proteomes" id="UP000248729"/>
    </source>
</evidence>
<proteinExistence type="predicted"/>
<dbReference type="Proteomes" id="UP000236547">
    <property type="component" value="Unassembled WGS sequence"/>
</dbReference>